<feature type="compositionally biased region" description="Basic and acidic residues" evidence="1">
    <location>
        <begin position="766"/>
        <end position="784"/>
    </location>
</feature>
<dbReference type="AlphaFoldDB" id="Q07JG0"/>
<dbReference type="EMBL" id="CP000463">
    <property type="protein sequence ID" value="ABJ07924.1"/>
    <property type="molecule type" value="Genomic_DNA"/>
</dbReference>
<proteinExistence type="predicted"/>
<name>Q07JG0_RHOP5</name>
<protein>
    <submittedName>
        <fullName evidence="2">Uncharacterized protein</fullName>
    </submittedName>
</protein>
<sequence length="802" mass="90837">MTTGLEAILEPAKDSRPRPRCVHVTVDPNDGRAVKSGRLIDRVANSFRTTVTYSLMLDEWVDIYDVDQVMKIFVTKEQAKIRLRLRVIARASRAEQIVGALCEPIRSPTEILFAVVGDAIRSLSDETQREGPDNLTQRIARDRSNWQRRIQQSIYDRIGFEAELIFELEAQVNEFPEITVRHFDVRAKDAPHRTVSVSMHVMLEPTEERAHDPLPRSDREREERIRSVAVNTFRDEVLLYDCWFDRRKVESILGRAVDRAFKTTAHRARSVQLEPLTPPISREEKVACTIAWKGNAGRQIDFYVEAVLGIEPTGAGLFDSLHLKPRAEWLKDQARRALEIAMHGRDFFDLALADQAEVAARVETILRAAAAESGQSVDPVVAKVVLPENRWLDKQFLELAGEKFKTKNELGSAEFDILLEIQFRTIRPLVDFVRHHDDVARQANDFNKAIEDTILGMVRKTTVSVMSQIEHTDYFAKWEKWDDPADATARTLPGEPNYVHNRLAFAIVSELRSRFAPALCIVRLRRVDKDVGEIIRAIMALGPMTVKLEIMPMGLTSNAQVMPVTTRFRPGFLDPSRVPEVIARGKAHLVREHILETLKSSERQFLDGLPANEIKSVRKGLAAPVDANDPRAMQTRLERHVSQQMIETYGFSIHVEDVDVGLTREEILRIGVQGFGTETQQALLEQGQKLIEESRSDPEDLRKLVKKLQAALQDNPLLTADDRNRYFLDESLLEGAEAKLAKHGETMRKLIGASVQSTLALTDQAQRSRDNEADDARPTDRTSEDEAVIDVTPGRPSRPNQL</sequence>
<feature type="region of interest" description="Disordered" evidence="1">
    <location>
        <begin position="762"/>
        <end position="802"/>
    </location>
</feature>
<dbReference type="STRING" id="316055.RPE_3998"/>
<dbReference type="eggNOG" id="ENOG50319B1">
    <property type="taxonomic scope" value="Bacteria"/>
</dbReference>
<dbReference type="OrthoDB" id="9839194at2"/>
<accession>Q07JG0</accession>
<reference evidence="2" key="1">
    <citation type="submission" date="2006-09" db="EMBL/GenBank/DDBJ databases">
        <title>Complete sequence of Rhodopseudomonas palustris BisA53.</title>
        <authorList>
            <consortium name="US DOE Joint Genome Institute"/>
            <person name="Copeland A."/>
            <person name="Lucas S."/>
            <person name="Lapidus A."/>
            <person name="Barry K."/>
            <person name="Detter J.C."/>
            <person name="Glavina del Rio T."/>
            <person name="Hammon N."/>
            <person name="Israni S."/>
            <person name="Dalin E."/>
            <person name="Tice H."/>
            <person name="Pitluck S."/>
            <person name="Chain P."/>
            <person name="Malfatti S."/>
            <person name="Shin M."/>
            <person name="Vergez L."/>
            <person name="Schmutz J."/>
            <person name="Larimer F."/>
            <person name="Land M."/>
            <person name="Hauser L."/>
            <person name="Pelletier D.A."/>
            <person name="Kyrpides N."/>
            <person name="Kim E."/>
            <person name="Harwood C.S."/>
            <person name="Oda Y."/>
            <person name="Richardson P."/>
        </authorList>
    </citation>
    <scope>NUCLEOTIDE SEQUENCE [LARGE SCALE GENOMIC DNA]</scope>
    <source>
        <strain evidence="2">BisA53</strain>
    </source>
</reference>
<gene>
    <name evidence="2" type="ordered locus">RPE_3998</name>
</gene>
<evidence type="ECO:0000313" key="2">
    <source>
        <dbReference type="EMBL" id="ABJ07924.1"/>
    </source>
</evidence>
<dbReference type="KEGG" id="rpe:RPE_3998"/>
<organism evidence="2">
    <name type="scientific">Rhodopseudomonas palustris (strain BisA53)</name>
    <dbReference type="NCBI Taxonomy" id="316055"/>
    <lineage>
        <taxon>Bacteria</taxon>
        <taxon>Pseudomonadati</taxon>
        <taxon>Pseudomonadota</taxon>
        <taxon>Alphaproteobacteria</taxon>
        <taxon>Hyphomicrobiales</taxon>
        <taxon>Nitrobacteraceae</taxon>
        <taxon>Rhodopseudomonas</taxon>
    </lineage>
</organism>
<dbReference type="HOGENOM" id="CLU_371600_0_0_5"/>
<evidence type="ECO:0000256" key="1">
    <source>
        <dbReference type="SAM" id="MobiDB-lite"/>
    </source>
</evidence>